<feature type="compositionally biased region" description="Polar residues" evidence="1">
    <location>
        <begin position="979"/>
        <end position="1001"/>
    </location>
</feature>
<accession>W6ZDF0</accession>
<dbReference type="Pfam" id="PF26013">
    <property type="entry name" value="DUF8004"/>
    <property type="match status" value="1"/>
</dbReference>
<feature type="domain" description="DUF8004" evidence="2">
    <location>
        <begin position="381"/>
        <end position="475"/>
    </location>
</feature>
<dbReference type="InterPro" id="IPR058317">
    <property type="entry name" value="DUF8004"/>
</dbReference>
<dbReference type="eggNOG" id="ENOG502RYFW">
    <property type="taxonomic scope" value="Eukaryota"/>
</dbReference>
<evidence type="ECO:0000256" key="1">
    <source>
        <dbReference type="SAM" id="MobiDB-lite"/>
    </source>
</evidence>
<feature type="compositionally biased region" description="Basic and acidic residues" evidence="1">
    <location>
        <begin position="768"/>
        <end position="781"/>
    </location>
</feature>
<dbReference type="PANTHER" id="PTHR39601:SF2">
    <property type="entry name" value="CHORIOGENIN HMINOR"/>
    <property type="match status" value="1"/>
</dbReference>
<feature type="compositionally biased region" description="Basic and acidic residues" evidence="1">
    <location>
        <begin position="907"/>
        <end position="920"/>
    </location>
</feature>
<dbReference type="STRING" id="930090.W6ZDF0"/>
<proteinExistence type="predicted"/>
<dbReference type="AlphaFoldDB" id="W6ZDF0"/>
<feature type="region of interest" description="Disordered" evidence="1">
    <location>
        <begin position="853"/>
        <end position="952"/>
    </location>
</feature>
<dbReference type="PANTHER" id="PTHR39601">
    <property type="entry name" value="CHORIOGENIN HMINOR"/>
    <property type="match status" value="1"/>
</dbReference>
<feature type="compositionally biased region" description="Polar residues" evidence="1">
    <location>
        <begin position="47"/>
        <end position="58"/>
    </location>
</feature>
<dbReference type="HOGENOM" id="CLU_283156_0_0_1"/>
<dbReference type="OrthoDB" id="5302380at2759"/>
<evidence type="ECO:0000259" key="2">
    <source>
        <dbReference type="Pfam" id="PF26013"/>
    </source>
</evidence>
<gene>
    <name evidence="3" type="ORF">COCMIDRAFT_24082</name>
</gene>
<feature type="compositionally biased region" description="Low complexity" evidence="1">
    <location>
        <begin position="59"/>
        <end position="72"/>
    </location>
</feature>
<feature type="compositionally biased region" description="Pro residues" evidence="1">
    <location>
        <begin position="791"/>
        <end position="805"/>
    </location>
</feature>
<dbReference type="RefSeq" id="XP_007685391.1">
    <property type="nucleotide sequence ID" value="XM_007687201.1"/>
</dbReference>
<feature type="compositionally biased region" description="Basic and acidic residues" evidence="1">
    <location>
        <begin position="93"/>
        <end position="109"/>
    </location>
</feature>
<protein>
    <recommendedName>
        <fullName evidence="2">DUF8004 domain-containing protein</fullName>
    </recommendedName>
</protein>
<feature type="region of interest" description="Disordered" evidence="1">
    <location>
        <begin position="1"/>
        <end position="131"/>
    </location>
</feature>
<organism evidence="3 4">
    <name type="scientific">Bipolaris oryzae ATCC 44560</name>
    <dbReference type="NCBI Taxonomy" id="930090"/>
    <lineage>
        <taxon>Eukaryota</taxon>
        <taxon>Fungi</taxon>
        <taxon>Dikarya</taxon>
        <taxon>Ascomycota</taxon>
        <taxon>Pezizomycotina</taxon>
        <taxon>Dothideomycetes</taxon>
        <taxon>Pleosporomycetidae</taxon>
        <taxon>Pleosporales</taxon>
        <taxon>Pleosporineae</taxon>
        <taxon>Pleosporaceae</taxon>
        <taxon>Bipolaris</taxon>
    </lineage>
</organism>
<feature type="region of interest" description="Disordered" evidence="1">
    <location>
        <begin position="768"/>
        <end position="809"/>
    </location>
</feature>
<evidence type="ECO:0000313" key="3">
    <source>
        <dbReference type="EMBL" id="EUC48025.1"/>
    </source>
</evidence>
<dbReference type="KEGG" id="bor:COCMIDRAFT_24082"/>
<evidence type="ECO:0000313" key="4">
    <source>
        <dbReference type="Proteomes" id="UP000054032"/>
    </source>
</evidence>
<feature type="region of interest" description="Disordered" evidence="1">
    <location>
        <begin position="231"/>
        <end position="300"/>
    </location>
</feature>
<feature type="compositionally biased region" description="Polar residues" evidence="1">
    <location>
        <begin position="934"/>
        <end position="952"/>
    </location>
</feature>
<feature type="compositionally biased region" description="Polar residues" evidence="1">
    <location>
        <begin position="871"/>
        <end position="881"/>
    </location>
</feature>
<dbReference type="Proteomes" id="UP000054032">
    <property type="component" value="Unassembled WGS sequence"/>
</dbReference>
<keyword evidence="4" id="KW-1185">Reference proteome</keyword>
<feature type="compositionally biased region" description="Basic residues" evidence="1">
    <location>
        <begin position="1"/>
        <end position="12"/>
    </location>
</feature>
<reference evidence="3 4" key="1">
    <citation type="journal article" date="2013" name="PLoS Genet.">
        <title>Comparative genome structure, secondary metabolite, and effector coding capacity across Cochliobolus pathogens.</title>
        <authorList>
            <person name="Condon B.J."/>
            <person name="Leng Y."/>
            <person name="Wu D."/>
            <person name="Bushley K.E."/>
            <person name="Ohm R.A."/>
            <person name="Otillar R."/>
            <person name="Martin J."/>
            <person name="Schackwitz W."/>
            <person name="Grimwood J."/>
            <person name="MohdZainudin N."/>
            <person name="Xue C."/>
            <person name="Wang R."/>
            <person name="Manning V.A."/>
            <person name="Dhillon B."/>
            <person name="Tu Z.J."/>
            <person name="Steffenson B.J."/>
            <person name="Salamov A."/>
            <person name="Sun H."/>
            <person name="Lowry S."/>
            <person name="LaButti K."/>
            <person name="Han J."/>
            <person name="Copeland A."/>
            <person name="Lindquist E."/>
            <person name="Barry K."/>
            <person name="Schmutz J."/>
            <person name="Baker S.E."/>
            <person name="Ciuffetti L.M."/>
            <person name="Grigoriev I.V."/>
            <person name="Zhong S."/>
            <person name="Turgeon B.G."/>
        </authorList>
    </citation>
    <scope>NUCLEOTIDE SEQUENCE [LARGE SCALE GENOMIC DNA]</scope>
    <source>
        <strain evidence="3 4">ATCC 44560</strain>
    </source>
</reference>
<dbReference type="EMBL" id="KI963945">
    <property type="protein sequence ID" value="EUC48025.1"/>
    <property type="molecule type" value="Genomic_DNA"/>
</dbReference>
<dbReference type="GeneID" id="19120537"/>
<sequence>MSARGARSRKVQQKQVEKNEKKGLAKGKSPEPISESHDTFAEWHTSPEPTNPRTGISRSLTVSSSNTDVSSESRSRRIKPPTAESASVSDVSSKGKENMKFQTKGKDTAAPRGRGGGVPAKKTVAPSPIPPVFRSESGAPYSLSPNQKTWMNFKVWSGGKDGMRPYGGFEYDEDMQHGSVLIYFKEEQADDDRPIPSIRAELEVLQNAGSTWLNNALLYGQIDDNDVDDWTLSESASSASGRPSPNLPQSTQTRMLSPTSPNGRSPSSFNIDQVHSSIDSRAAPRNHHLDRSNSPPSFRQTKKCNATHEIWFTAPSKVKTLQAQRLHFVAIRNFLAMLHGKPIVGSDVYEMLCTLQPEIQVMYDLDSDARSGITARERSVQMITNYLGQHGLDDLRNNIQHALGLLAWAEQDTVRWRQGYLESFVHLSGVMTPELEDRSDFKRLSVVTRRNLGIAGKTLRLRIMEAEDKLSSFNFSDLWEDMPKATNSPVYQSYQNFRQFLISHFTGIYGNWPPSSDKTWLNRKVVHGLQEDFGSLYEYFVDRDVFWNPREERATRKWEMAHRKNDNFSADLPELGMTDMLVRYDAKNGYAHIPHPYPLLPREVPKDVKEKEKKGFFASLKKDKAKDTTKDAKANLQLSIIFSDATNIEKLEANFHVCYLGSTLIDKCEQFELTTNLKQMSPREARLGRWVLLYGILQVLSTLSVDVQGLKYTDGVRYFLNTDLKRLPEWVSNGQAEHLEATQQQSWCWQRSWDPMPIPNAPVELEAPLRNERTNRSDNSRTVEAAAHSFPSPPPQHALPPPPPSLDGATLMQNEIQRLGEKIDNFSLSHRRIPSLNEDYERVIQDGIHDWKPRLQGETFGPRATRENQRDNASTNGNSILSPRVDSLPHHHHPPPESALPPPRTQSRMEDSFRLTRPDFDSPDNSFLDRRQADSSSGLQHPLNTSARSHANITSVDTDLGSYPFSSTDMQWPVPPGYTESNANSLFNSRDSTVLGNSQGQREYGTGARMGQRQVRDRSGWD</sequence>
<feature type="region of interest" description="Disordered" evidence="1">
    <location>
        <begin position="972"/>
        <end position="1022"/>
    </location>
</feature>
<name>W6ZDF0_COCMI</name>
<feature type="compositionally biased region" description="Polar residues" evidence="1">
    <location>
        <begin position="241"/>
        <end position="279"/>
    </location>
</feature>